<gene>
    <name evidence="11" type="ORF">QYE76_042230</name>
</gene>
<dbReference type="InterPro" id="IPR041373">
    <property type="entry name" value="RT_RNaseH"/>
</dbReference>
<dbReference type="Gene3D" id="1.10.340.70">
    <property type="match status" value="1"/>
</dbReference>
<evidence type="ECO:0000313" key="12">
    <source>
        <dbReference type="Proteomes" id="UP001231189"/>
    </source>
</evidence>
<dbReference type="CDD" id="cd09274">
    <property type="entry name" value="RNase_HI_RT_Ty3"/>
    <property type="match status" value="1"/>
</dbReference>
<dbReference type="InterPro" id="IPR000477">
    <property type="entry name" value="RT_dom"/>
</dbReference>
<evidence type="ECO:0000256" key="7">
    <source>
        <dbReference type="PROSITE-ProRule" id="PRU00047"/>
    </source>
</evidence>
<comment type="caution">
    <text evidence="11">The sequence shown here is derived from an EMBL/GenBank/DDBJ whole genome shotgun (WGS) entry which is preliminary data.</text>
</comment>
<dbReference type="GO" id="GO:0003964">
    <property type="term" value="F:RNA-directed DNA polymerase activity"/>
    <property type="evidence" value="ECO:0007669"/>
    <property type="project" value="UniProtKB-KW"/>
</dbReference>
<evidence type="ECO:0000256" key="5">
    <source>
        <dbReference type="ARBA" id="ARBA00022801"/>
    </source>
</evidence>
<dbReference type="PROSITE" id="PS50158">
    <property type="entry name" value="ZF_CCHC"/>
    <property type="match status" value="1"/>
</dbReference>
<dbReference type="SMART" id="SM00343">
    <property type="entry name" value="ZnF_C2HC"/>
    <property type="match status" value="1"/>
</dbReference>
<dbReference type="FunFam" id="3.30.70.270:FF:000020">
    <property type="entry name" value="Transposon Tf2-6 polyprotein-like Protein"/>
    <property type="match status" value="1"/>
</dbReference>
<dbReference type="Pfam" id="PF17921">
    <property type="entry name" value="Integrase_H2C2"/>
    <property type="match status" value="1"/>
</dbReference>
<feature type="region of interest" description="Disordered" evidence="9">
    <location>
        <begin position="615"/>
        <end position="638"/>
    </location>
</feature>
<feature type="compositionally biased region" description="Polar residues" evidence="9">
    <location>
        <begin position="517"/>
        <end position="527"/>
    </location>
</feature>
<proteinExistence type="predicted"/>
<dbReference type="Pfam" id="PF17917">
    <property type="entry name" value="RT_RNaseH"/>
    <property type="match status" value="1"/>
</dbReference>
<dbReference type="FunFam" id="3.10.20.370:FF:000001">
    <property type="entry name" value="Retrovirus-related Pol polyprotein from transposon 17.6-like protein"/>
    <property type="match status" value="1"/>
</dbReference>
<keyword evidence="7" id="KW-0479">Metal-binding</keyword>
<evidence type="ECO:0000256" key="9">
    <source>
        <dbReference type="SAM" id="MobiDB-lite"/>
    </source>
</evidence>
<keyword evidence="3" id="KW-0540">Nuclease</keyword>
<dbReference type="GO" id="GO:0004519">
    <property type="term" value="F:endonuclease activity"/>
    <property type="evidence" value="ECO:0007669"/>
    <property type="project" value="UniProtKB-KW"/>
</dbReference>
<dbReference type="Gene3D" id="4.10.60.10">
    <property type="entry name" value="Zinc finger, CCHC-type"/>
    <property type="match status" value="1"/>
</dbReference>
<dbReference type="InterPro" id="IPR005162">
    <property type="entry name" value="Retrotrans_gag_dom"/>
</dbReference>
<feature type="compositionally biased region" description="Polar residues" evidence="9">
    <location>
        <begin position="494"/>
        <end position="508"/>
    </location>
</feature>
<dbReference type="Pfam" id="PF00078">
    <property type="entry name" value="RVT_1"/>
    <property type="match status" value="1"/>
</dbReference>
<keyword evidence="4" id="KW-0255">Endonuclease</keyword>
<dbReference type="Pfam" id="PF00098">
    <property type="entry name" value="zf-CCHC"/>
    <property type="match status" value="1"/>
</dbReference>
<dbReference type="Gene3D" id="3.30.70.270">
    <property type="match status" value="2"/>
</dbReference>
<reference evidence="11" key="1">
    <citation type="submission" date="2023-07" db="EMBL/GenBank/DDBJ databases">
        <title>A chromosome-level genome assembly of Lolium multiflorum.</title>
        <authorList>
            <person name="Chen Y."/>
            <person name="Copetti D."/>
            <person name="Kolliker R."/>
            <person name="Studer B."/>
        </authorList>
    </citation>
    <scope>NUCLEOTIDE SEQUENCE</scope>
    <source>
        <strain evidence="11">02402/16</strain>
        <tissue evidence="11">Leaf</tissue>
    </source>
</reference>
<keyword evidence="5" id="KW-0378">Hydrolase</keyword>
<evidence type="ECO:0000256" key="2">
    <source>
        <dbReference type="ARBA" id="ARBA00022695"/>
    </source>
</evidence>
<evidence type="ECO:0000256" key="1">
    <source>
        <dbReference type="ARBA" id="ARBA00022679"/>
    </source>
</evidence>
<feature type="region of interest" description="Disordered" evidence="9">
    <location>
        <begin position="481"/>
        <end position="579"/>
    </location>
</feature>
<keyword evidence="6" id="KW-0695">RNA-directed DNA polymerase</keyword>
<dbReference type="InterPro" id="IPR041588">
    <property type="entry name" value="Integrase_H2C2"/>
</dbReference>
<dbReference type="PANTHER" id="PTHR37984:SF5">
    <property type="entry name" value="PROTEIN NYNRIN-LIKE"/>
    <property type="match status" value="1"/>
</dbReference>
<evidence type="ECO:0000313" key="11">
    <source>
        <dbReference type="EMBL" id="KAK1681382.1"/>
    </source>
</evidence>
<keyword evidence="2" id="KW-0548">Nucleotidyltransferase</keyword>
<dbReference type="SUPFAM" id="SSF56672">
    <property type="entry name" value="DNA/RNA polymerases"/>
    <property type="match status" value="1"/>
</dbReference>
<dbReference type="GO" id="GO:0008270">
    <property type="term" value="F:zinc ion binding"/>
    <property type="evidence" value="ECO:0007669"/>
    <property type="project" value="UniProtKB-KW"/>
</dbReference>
<name>A0AAD8TGH8_LOLMU</name>
<keyword evidence="7" id="KW-0862">Zinc</keyword>
<feature type="coiled-coil region" evidence="8">
    <location>
        <begin position="191"/>
        <end position="225"/>
    </location>
</feature>
<feature type="domain" description="CCHC-type" evidence="10">
    <location>
        <begin position="591"/>
        <end position="606"/>
    </location>
</feature>
<dbReference type="InterPro" id="IPR001878">
    <property type="entry name" value="Znf_CCHC"/>
</dbReference>
<dbReference type="InterPro" id="IPR043128">
    <property type="entry name" value="Rev_trsase/Diguanyl_cyclase"/>
</dbReference>
<accession>A0AAD8TGH8</accession>
<evidence type="ECO:0000256" key="3">
    <source>
        <dbReference type="ARBA" id="ARBA00022722"/>
    </source>
</evidence>
<dbReference type="Pfam" id="PF03732">
    <property type="entry name" value="Retrotrans_gag"/>
    <property type="match status" value="1"/>
</dbReference>
<evidence type="ECO:0000256" key="4">
    <source>
        <dbReference type="ARBA" id="ARBA00022759"/>
    </source>
</evidence>
<organism evidence="11 12">
    <name type="scientific">Lolium multiflorum</name>
    <name type="common">Italian ryegrass</name>
    <name type="synonym">Lolium perenne subsp. multiflorum</name>
    <dbReference type="NCBI Taxonomy" id="4521"/>
    <lineage>
        <taxon>Eukaryota</taxon>
        <taxon>Viridiplantae</taxon>
        <taxon>Streptophyta</taxon>
        <taxon>Embryophyta</taxon>
        <taxon>Tracheophyta</taxon>
        <taxon>Spermatophyta</taxon>
        <taxon>Magnoliopsida</taxon>
        <taxon>Liliopsida</taxon>
        <taxon>Poales</taxon>
        <taxon>Poaceae</taxon>
        <taxon>BOP clade</taxon>
        <taxon>Pooideae</taxon>
        <taxon>Poodae</taxon>
        <taxon>Poeae</taxon>
        <taxon>Poeae Chloroplast Group 2 (Poeae type)</taxon>
        <taxon>Loliodinae</taxon>
        <taxon>Loliinae</taxon>
        <taxon>Lolium</taxon>
    </lineage>
</organism>
<dbReference type="GO" id="GO:0003676">
    <property type="term" value="F:nucleic acid binding"/>
    <property type="evidence" value="ECO:0007669"/>
    <property type="project" value="InterPro"/>
</dbReference>
<keyword evidence="12" id="KW-1185">Reference proteome</keyword>
<dbReference type="InterPro" id="IPR036875">
    <property type="entry name" value="Znf_CCHC_sf"/>
</dbReference>
<feature type="compositionally biased region" description="Low complexity" evidence="9">
    <location>
        <begin position="543"/>
        <end position="573"/>
    </location>
</feature>
<dbReference type="PANTHER" id="PTHR37984">
    <property type="entry name" value="PROTEIN CBG26694"/>
    <property type="match status" value="1"/>
</dbReference>
<protein>
    <recommendedName>
        <fullName evidence="10">CCHC-type domain-containing protein</fullName>
    </recommendedName>
</protein>
<keyword evidence="8" id="KW-0175">Coiled coil</keyword>
<dbReference type="InterPro" id="IPR043502">
    <property type="entry name" value="DNA/RNA_pol_sf"/>
</dbReference>
<sequence length="1097" mass="125107">MEPNEPLNTKFYQLGNGGDLIFEHDLNALSDFLGRPHPEFHGIQMNDQVGGELQWIITADLRGKLEPPTSERILFSIRESNWLDGLARGLQEALARLCGQNVVRLLASRFAHLVRRDAMGVPMALQSHPQLRHHAEHLDYMLYNTQKELDNFRAYANRTHLALITHGDAIKQLSKDRNKLRLKCAKKDVTITRLRAQIASLESTVKAQEDQLREMEEDEAGIDLQGGDAFLSDDDDFEEDEFTEEEDYAFLEPGPDEMAPPNRNNNDAMMQLLQTLLQDRETERAERQANIAALQNLAHQGHGNQDHPGSKLKNFQNTNPPVFSKTEEPLDADEWLQTMENNLEVAGVEANEKVLFATHYLAGPARAWWTSTRAMNGGQVMTWADFKLKFSKYHVPPGLIKKMRDEFRELKQGRMTVVEYRDRFLTLSRYAPDETDTTEKRQERFLNGLHDEMQTVLVNIPFADLEALVDSAIQMEGKLNQANENRKRRMMHQSGPSNTPKYRPNSSGGFAPRNIKPQMQTSRPGFQNRSGGNPRPGGHHNNNHNYQNNTNNFNRAPMRAPNTNNNNTNTAPRTGSNAIPVATKDKSTITCYECGVVGHYSNECPKRLAKLAGNTAAPAQQQRRVSAGRKFAPNNPNNRNGRLFHMNGEEAQEAPDIVLDDILIYSKSEEEHEQHLEAVLETLRKHKLYAKFSKCEFWLKEVGFLGHILSAGGIAVDPAKIKTVAEWKAPTTQTEVRAFLGLAGYYRRFVEGFSSIARPMTQLLKKDKKFEWTDKCEESFQQLKLRLTSAPILIMPDITKPFDVYCDASKIGLGCVLMQEGKVISYLSRQLKQHEQNYPTHDLELAAVVLALKVWRHYLMGNRCEIYSDHKSLKYIFTQKELNMRQRRWLELIKDYDMEIHYHPGKANVVADALSRLPCQLNSMIAEEQPSLYQEFEQFRMELVSEGFLASMELQPTLIGQIKEAQKGNASINGIKTQLAAGKAPGFTIDEEGVLWYNGRLCVPSDSELKQVILKEAHDTLYSIHPGGTKMYQDLKEQFWWHGMKREIGSYIAKCDICQRVKAEHRRTAAAPTDSRMEVGLRRNGLYHRFAQIQQRK</sequence>
<dbReference type="SUPFAM" id="SSF57756">
    <property type="entry name" value="Retrovirus zinc finger-like domains"/>
    <property type="match status" value="1"/>
</dbReference>
<dbReference type="InterPro" id="IPR050951">
    <property type="entry name" value="Retrovirus_Pol_polyprotein"/>
</dbReference>
<dbReference type="Proteomes" id="UP001231189">
    <property type="component" value="Unassembled WGS sequence"/>
</dbReference>
<dbReference type="AlphaFoldDB" id="A0AAD8TGH8"/>
<evidence type="ECO:0000256" key="6">
    <source>
        <dbReference type="ARBA" id="ARBA00022918"/>
    </source>
</evidence>
<keyword evidence="1" id="KW-0808">Transferase</keyword>
<evidence type="ECO:0000256" key="8">
    <source>
        <dbReference type="SAM" id="Coils"/>
    </source>
</evidence>
<keyword evidence="7" id="KW-0863">Zinc-finger</keyword>
<evidence type="ECO:0000259" key="10">
    <source>
        <dbReference type="PROSITE" id="PS50158"/>
    </source>
</evidence>
<dbReference type="EMBL" id="JAUUTY010000002">
    <property type="protein sequence ID" value="KAK1681382.1"/>
    <property type="molecule type" value="Genomic_DNA"/>
</dbReference>
<dbReference type="GO" id="GO:0016787">
    <property type="term" value="F:hydrolase activity"/>
    <property type="evidence" value="ECO:0007669"/>
    <property type="project" value="UniProtKB-KW"/>
</dbReference>